<evidence type="ECO:0000256" key="1">
    <source>
        <dbReference type="ARBA" id="ARBA00001936"/>
    </source>
</evidence>
<dbReference type="CDD" id="cd14789">
    <property type="entry name" value="Tiki"/>
    <property type="match status" value="1"/>
</dbReference>
<evidence type="ECO:0000256" key="11">
    <source>
        <dbReference type="ARBA" id="ARBA00023136"/>
    </source>
</evidence>
<keyword evidence="7" id="KW-0732">Signal</keyword>
<dbReference type="GO" id="GO:0016020">
    <property type="term" value="C:membrane"/>
    <property type="evidence" value="ECO:0007669"/>
    <property type="project" value="UniProtKB-SubCell"/>
</dbReference>
<evidence type="ECO:0000256" key="7">
    <source>
        <dbReference type="ARBA" id="ARBA00022729"/>
    </source>
</evidence>
<gene>
    <name evidence="13" type="ORF">DPV69_01835</name>
</gene>
<evidence type="ECO:0000256" key="8">
    <source>
        <dbReference type="ARBA" id="ARBA00022801"/>
    </source>
</evidence>
<dbReference type="OrthoDB" id="9798714at2"/>
<comment type="cofactor">
    <cofactor evidence="1">
        <name>Mn(2+)</name>
        <dbReference type="ChEBI" id="CHEBI:29035"/>
    </cofactor>
</comment>
<keyword evidence="4" id="KW-0645">Protease</keyword>
<evidence type="ECO:0000256" key="4">
    <source>
        <dbReference type="ARBA" id="ARBA00022670"/>
    </source>
</evidence>
<keyword evidence="5" id="KW-0812">Transmembrane</keyword>
<dbReference type="GO" id="GO:0046872">
    <property type="term" value="F:metal ion binding"/>
    <property type="evidence" value="ECO:0007669"/>
    <property type="project" value="UniProtKB-KW"/>
</dbReference>
<dbReference type="RefSeq" id="WP_113645604.1">
    <property type="nucleotide sequence ID" value="NZ_QMHN01000001.1"/>
</dbReference>
<comment type="caution">
    <text evidence="13">The sequence shown here is derived from an EMBL/GenBank/DDBJ whole genome shotgun (WGS) entry which is preliminary data.</text>
</comment>
<dbReference type="Pfam" id="PF01963">
    <property type="entry name" value="TraB_PrgY_gumN"/>
    <property type="match status" value="1"/>
</dbReference>
<comment type="cofactor">
    <cofactor evidence="2">
        <name>Co(2+)</name>
        <dbReference type="ChEBI" id="CHEBI:48828"/>
    </cofactor>
</comment>
<keyword evidence="12" id="KW-0325">Glycoprotein</keyword>
<evidence type="ECO:0000313" key="13">
    <source>
        <dbReference type="EMBL" id="RWU10109.1"/>
    </source>
</evidence>
<evidence type="ECO:0000313" key="14">
    <source>
        <dbReference type="Proteomes" id="UP000284120"/>
    </source>
</evidence>
<evidence type="ECO:0000256" key="6">
    <source>
        <dbReference type="ARBA" id="ARBA00022723"/>
    </source>
</evidence>
<evidence type="ECO:0000256" key="2">
    <source>
        <dbReference type="ARBA" id="ARBA00001941"/>
    </source>
</evidence>
<dbReference type="PANTHER" id="PTHR31120:SF6">
    <property type="entry name" value="METALLOPROTEASE TIKI HOMOLOG"/>
    <property type="match status" value="1"/>
</dbReference>
<evidence type="ECO:0000256" key="5">
    <source>
        <dbReference type="ARBA" id="ARBA00022692"/>
    </source>
</evidence>
<keyword evidence="9" id="KW-1133">Transmembrane helix</keyword>
<keyword evidence="10" id="KW-0482">Metalloprotease</keyword>
<dbReference type="AlphaFoldDB" id="A0A3S3R832"/>
<dbReference type="GO" id="GO:0004222">
    <property type="term" value="F:metalloendopeptidase activity"/>
    <property type="evidence" value="ECO:0007669"/>
    <property type="project" value="TreeGrafter"/>
</dbReference>
<proteinExistence type="predicted"/>
<dbReference type="InterPro" id="IPR040230">
    <property type="entry name" value="TIKI1/2-like"/>
</dbReference>
<dbReference type="EMBL" id="SAYW01000001">
    <property type="protein sequence ID" value="RWU10109.1"/>
    <property type="molecule type" value="Genomic_DNA"/>
</dbReference>
<keyword evidence="11" id="KW-0472">Membrane</keyword>
<keyword evidence="8" id="KW-0378">Hydrolase</keyword>
<sequence>MKSLVKNVINKTVKFALLSAIAIAPISSVFGQKAKTTSLLWKIEGNGLQKPSYLFGTNHMLCESDYHMPQKVKDAMNSTEQSYLEINLADPNLAKETQKHMTTAQPLSTLVSKEDAHYIDSLLQVKLKTSLKQLENIKPMLIVSSIMQTSLPCKLISFEGEIIKATKASNKEVKGLSSIEEQYSFLDKIFKPKDFVPYLKMWSDEELKRGFTELKGAYLKEDLDKIDELMAAFYTADPDGYRNLLPVRNHLWADRIPAIAKEKPTFFAVGCGHLQGKEGMIGILQAKGFKVTPVFN</sequence>
<comment type="subcellular location">
    <subcellularLocation>
        <location evidence="3">Membrane</location>
        <topology evidence="3">Single-pass type I membrane protein</topology>
    </subcellularLocation>
</comment>
<evidence type="ECO:0000256" key="3">
    <source>
        <dbReference type="ARBA" id="ARBA00004479"/>
    </source>
</evidence>
<reference evidence="13 14" key="1">
    <citation type="submission" date="2018-06" db="EMBL/GenBank/DDBJ databases">
        <title>Pedobacter endophyticus sp. nov., an endophytic bacterium isolated from a leaf of Triticum aestivum.</title>
        <authorList>
            <person name="Zhang L."/>
        </authorList>
    </citation>
    <scope>NUCLEOTIDE SEQUENCE [LARGE SCALE GENOMIC DNA]</scope>
    <source>
        <strain evidence="13 14">CM134L-2</strain>
    </source>
</reference>
<dbReference type="InterPro" id="IPR002816">
    <property type="entry name" value="TraB/PrgY/GumN_fam"/>
</dbReference>
<protein>
    <submittedName>
        <fullName evidence="13">TraB/GumN family protein</fullName>
    </submittedName>
</protein>
<name>A0A3S3R832_9SPHI</name>
<dbReference type="PANTHER" id="PTHR31120">
    <property type="entry name" value="METALLOPROTEASE TIKI"/>
    <property type="match status" value="1"/>
</dbReference>
<organism evidence="13 14">
    <name type="scientific">Pedobacter chitinilyticus</name>
    <dbReference type="NCBI Taxonomy" id="2233776"/>
    <lineage>
        <taxon>Bacteria</taxon>
        <taxon>Pseudomonadati</taxon>
        <taxon>Bacteroidota</taxon>
        <taxon>Sphingobacteriia</taxon>
        <taxon>Sphingobacteriales</taxon>
        <taxon>Sphingobacteriaceae</taxon>
        <taxon>Pedobacter</taxon>
    </lineage>
</organism>
<dbReference type="Proteomes" id="UP000284120">
    <property type="component" value="Unassembled WGS sequence"/>
</dbReference>
<keyword evidence="14" id="KW-1185">Reference proteome</keyword>
<evidence type="ECO:0000256" key="10">
    <source>
        <dbReference type="ARBA" id="ARBA00023049"/>
    </source>
</evidence>
<dbReference type="GO" id="GO:0030178">
    <property type="term" value="P:negative regulation of Wnt signaling pathway"/>
    <property type="evidence" value="ECO:0007669"/>
    <property type="project" value="InterPro"/>
</dbReference>
<dbReference type="GO" id="GO:0006508">
    <property type="term" value="P:proteolysis"/>
    <property type="evidence" value="ECO:0007669"/>
    <property type="project" value="UniProtKB-KW"/>
</dbReference>
<keyword evidence="6" id="KW-0479">Metal-binding</keyword>
<evidence type="ECO:0000256" key="12">
    <source>
        <dbReference type="ARBA" id="ARBA00023180"/>
    </source>
</evidence>
<evidence type="ECO:0000256" key="9">
    <source>
        <dbReference type="ARBA" id="ARBA00022989"/>
    </source>
</evidence>
<accession>A0A3S3R832</accession>